<organism evidence="1 2">
    <name type="scientific">Aphanomyces euteiches</name>
    <dbReference type="NCBI Taxonomy" id="100861"/>
    <lineage>
        <taxon>Eukaryota</taxon>
        <taxon>Sar</taxon>
        <taxon>Stramenopiles</taxon>
        <taxon>Oomycota</taxon>
        <taxon>Saprolegniomycetes</taxon>
        <taxon>Saprolegniales</taxon>
        <taxon>Verrucalvaceae</taxon>
        <taxon>Aphanomyces</taxon>
    </lineage>
</organism>
<sequence>MKEDVFMQALSPSIDQNAECASSLGILRSSEVCLTFQGLLLHRTKLASFGQVVQISAICIDPPSILGDSSGRTSVWFDLVVGVRNPILAASLAVF</sequence>
<name>A0A6G0W368_9STRA</name>
<keyword evidence="2" id="KW-1185">Reference proteome</keyword>
<dbReference type="Proteomes" id="UP000481153">
    <property type="component" value="Unassembled WGS sequence"/>
</dbReference>
<evidence type="ECO:0000313" key="2">
    <source>
        <dbReference type="Proteomes" id="UP000481153"/>
    </source>
</evidence>
<evidence type="ECO:0000313" key="1">
    <source>
        <dbReference type="EMBL" id="KAF0721392.1"/>
    </source>
</evidence>
<accession>A0A6G0W368</accession>
<protein>
    <submittedName>
        <fullName evidence="1">Uncharacterized protein</fullName>
    </submittedName>
</protein>
<reference evidence="1 2" key="1">
    <citation type="submission" date="2019-07" db="EMBL/GenBank/DDBJ databases">
        <title>Genomics analysis of Aphanomyces spp. identifies a new class of oomycete effector associated with host adaptation.</title>
        <authorList>
            <person name="Gaulin E."/>
        </authorList>
    </citation>
    <scope>NUCLEOTIDE SEQUENCE [LARGE SCALE GENOMIC DNA]</scope>
    <source>
        <strain evidence="1 2">ATCC 201684</strain>
    </source>
</reference>
<dbReference type="EMBL" id="VJMJ01000425">
    <property type="protein sequence ID" value="KAF0721392.1"/>
    <property type="molecule type" value="Genomic_DNA"/>
</dbReference>
<proteinExistence type="predicted"/>
<feature type="non-terminal residue" evidence="1">
    <location>
        <position position="95"/>
    </location>
</feature>
<gene>
    <name evidence="1" type="ORF">Ae201684_019156</name>
</gene>
<comment type="caution">
    <text evidence="1">The sequence shown here is derived from an EMBL/GenBank/DDBJ whole genome shotgun (WGS) entry which is preliminary data.</text>
</comment>
<dbReference type="AlphaFoldDB" id="A0A6G0W368"/>